<dbReference type="Proteomes" id="UP001176941">
    <property type="component" value="Chromosome 29"/>
</dbReference>
<evidence type="ECO:0000256" key="4">
    <source>
        <dbReference type="ARBA" id="ARBA00044959"/>
    </source>
</evidence>
<comment type="subcellular location">
    <subcellularLocation>
        <location evidence="2">Cytoplasmic vesicle</location>
        <location evidence="2">Autophagosome</location>
    </subcellularLocation>
    <subcellularLocation>
        <location evidence="1">Lysosome</location>
    </subcellularLocation>
</comment>
<feature type="region of interest" description="Disordered" evidence="7">
    <location>
        <begin position="151"/>
        <end position="184"/>
    </location>
</feature>
<feature type="region of interest" description="Disordered" evidence="7">
    <location>
        <begin position="44"/>
        <end position="66"/>
    </location>
</feature>
<keyword evidence="6" id="KW-0408">Iron</keyword>
<name>A0ABN8Z7D1_RANTA</name>
<evidence type="ECO:0000313" key="10">
    <source>
        <dbReference type="Proteomes" id="UP001176941"/>
    </source>
</evidence>
<evidence type="ECO:0000256" key="1">
    <source>
        <dbReference type="ARBA" id="ARBA00004371"/>
    </source>
</evidence>
<keyword evidence="6" id="KW-0409">Iron storage</keyword>
<evidence type="ECO:0000259" key="8">
    <source>
        <dbReference type="PROSITE" id="PS50905"/>
    </source>
</evidence>
<reference evidence="9" key="1">
    <citation type="submission" date="2023-04" db="EMBL/GenBank/DDBJ databases">
        <authorList>
            <consortium name="ELIXIR-Norway"/>
        </authorList>
    </citation>
    <scope>NUCLEOTIDE SEQUENCE [LARGE SCALE GENOMIC DNA]</scope>
</reference>
<comment type="similarity">
    <text evidence="6">Belongs to the ferritin family.</text>
</comment>
<accession>A0ABN8Z7D1</accession>
<evidence type="ECO:0000256" key="2">
    <source>
        <dbReference type="ARBA" id="ARBA00004419"/>
    </source>
</evidence>
<dbReference type="Gene3D" id="1.20.1260.10">
    <property type="match status" value="2"/>
</dbReference>
<comment type="function">
    <text evidence="6">Stores iron in a soluble, non-toxic, readily available form. Important for iron homeostasis. Iron is taken up in the ferrous form and deposited as ferric hydroxides after oxidation.</text>
</comment>
<keyword evidence="10" id="KW-1185">Reference proteome</keyword>
<evidence type="ECO:0000256" key="7">
    <source>
        <dbReference type="SAM" id="MobiDB-lite"/>
    </source>
</evidence>
<sequence>MTTASPRSRRNYQQDSEAAINRQIRLQLCASHVYLRGNRLRNGGSCRTSEAAESSFRKKPDRDDRENGLDAMECALRLEGRVRQPLLELHRLATGKSGPHLCDLAETHYPSEQVGAIRALGDRITNLRQLGAPGSGVAEHLLTSTAWDTVRAKPQDGGPQPRGDFPGHPGSAGLFGLPSPFLNS</sequence>
<dbReference type="InterPro" id="IPR001519">
    <property type="entry name" value="Ferritin"/>
</dbReference>
<evidence type="ECO:0000313" key="9">
    <source>
        <dbReference type="EMBL" id="CAI9169340.1"/>
    </source>
</evidence>
<dbReference type="InterPro" id="IPR009040">
    <property type="entry name" value="Ferritin-like_diiron"/>
</dbReference>
<dbReference type="PROSITE" id="PS50905">
    <property type="entry name" value="FERRITIN_LIKE"/>
    <property type="match status" value="1"/>
</dbReference>
<protein>
    <recommendedName>
        <fullName evidence="6">Ferritin</fullName>
    </recommendedName>
</protein>
<dbReference type="EMBL" id="OX459965">
    <property type="protein sequence ID" value="CAI9169340.1"/>
    <property type="molecule type" value="Genomic_DNA"/>
</dbReference>
<dbReference type="PANTHER" id="PTHR11431">
    <property type="entry name" value="FERRITIN"/>
    <property type="match status" value="1"/>
</dbReference>
<feature type="compositionally biased region" description="Basic and acidic residues" evidence="7">
    <location>
        <begin position="55"/>
        <end position="66"/>
    </location>
</feature>
<keyword evidence="3" id="KW-0458">Lysosome</keyword>
<proteinExistence type="inferred from homology"/>
<dbReference type="SUPFAM" id="SSF47240">
    <property type="entry name" value="Ferritin-like"/>
    <property type="match status" value="1"/>
</dbReference>
<comment type="subunit">
    <text evidence="4">Oligomer of 24 subunits. There are two types of subunits: L (light) chain and H (heavy) chain. The major chain can be light or heavy, depending on the species and tissue type. The functional molecule forms a roughly spherical shell with a diameter of 12 nm and contains a central cavity into which the insoluble mineral iron core is deposited. Interacts with NCOA4; NCOA4 promotes targeting of the iron-binding ferritin complex to autolysosomes following starvation or iron depletion.</text>
</comment>
<feature type="domain" description="Ferritin-like diiron" evidence="8">
    <location>
        <begin position="1"/>
        <end position="131"/>
    </location>
</feature>
<keyword evidence="6" id="KW-0479">Metal-binding</keyword>
<evidence type="ECO:0000256" key="3">
    <source>
        <dbReference type="ARBA" id="ARBA00023228"/>
    </source>
</evidence>
<evidence type="ECO:0000256" key="5">
    <source>
        <dbReference type="ARBA" id="ARBA00045964"/>
    </source>
</evidence>
<organism evidence="9 10">
    <name type="scientific">Rangifer tarandus platyrhynchus</name>
    <name type="common">Svalbard reindeer</name>
    <dbReference type="NCBI Taxonomy" id="3082113"/>
    <lineage>
        <taxon>Eukaryota</taxon>
        <taxon>Metazoa</taxon>
        <taxon>Chordata</taxon>
        <taxon>Craniata</taxon>
        <taxon>Vertebrata</taxon>
        <taxon>Euteleostomi</taxon>
        <taxon>Mammalia</taxon>
        <taxon>Eutheria</taxon>
        <taxon>Laurasiatheria</taxon>
        <taxon>Artiodactyla</taxon>
        <taxon>Ruminantia</taxon>
        <taxon>Pecora</taxon>
        <taxon>Cervidae</taxon>
        <taxon>Odocoileinae</taxon>
        <taxon>Rangifer</taxon>
    </lineage>
</organism>
<comment type="function">
    <text evidence="5">Stores iron in a soluble, non-toxic, readily available form. Important for iron homeostasis. Has ferroxidase activity. Iron is taken up in the ferrous form and deposited as ferric hydroxides after oxidation. Also plays a role in delivery of iron to cells. Mediates iron uptake in capsule cells of the developing kidney. Delivery to lysosomes is mediated by the cargo receptor NCOA4 for autophagic degradation and release of iron.</text>
</comment>
<dbReference type="InterPro" id="IPR009078">
    <property type="entry name" value="Ferritin-like_SF"/>
</dbReference>
<dbReference type="PANTHER" id="PTHR11431:SF37">
    <property type="entry name" value="FERRITIN HEAVY CHAIN"/>
    <property type="match status" value="1"/>
</dbReference>
<gene>
    <name evidence="9" type="ORF">MRATA1EN1_LOCUS18302</name>
</gene>
<dbReference type="InterPro" id="IPR012347">
    <property type="entry name" value="Ferritin-like"/>
</dbReference>
<evidence type="ECO:0000256" key="6">
    <source>
        <dbReference type="RuleBase" id="RU361145"/>
    </source>
</evidence>